<name>A0A1S7LMH0_MAGMO</name>
<dbReference type="InterPro" id="IPR004843">
    <property type="entry name" value="Calcineurin-like_PHP"/>
</dbReference>
<keyword evidence="3" id="KW-0378">Hydrolase</keyword>
<dbReference type="GO" id="GO:0004722">
    <property type="term" value="F:protein serine/threonine phosphatase activity"/>
    <property type="evidence" value="ECO:0007669"/>
    <property type="project" value="UniProtKB-EC"/>
</dbReference>
<evidence type="ECO:0000313" key="7">
    <source>
        <dbReference type="EMBL" id="CRH06936.1"/>
    </source>
</evidence>
<evidence type="ECO:0000256" key="3">
    <source>
        <dbReference type="ARBA" id="ARBA00022801"/>
    </source>
</evidence>
<sequence>MIVDFFSRLFGGEGRLVELDQPLQLIGEKVRIPLSQLPLEISLGKGGERIHLRYETPSPVNPSAGRLLLHNPTDFYHAARGFLAIEAQEKLLIGVQEPFQQALFHWGPGVANRHLEIGFCDGMVLIKELHTDYGIIVSSVKQELGESTELPDSLNRLLLASTTTLLPDLALQQLEQLLASDTLAMYRPLDEHGQPGALVELPEGLEPVIIGDLHAQVENLLQILTWGGLLKGLQEGRSALVILGDAVHSELDGEMACMAQSMVMMDLIFGLMLLYPGQVFYLKGNHDGFDRRIMKAGVAQGLLWRESLRKKRGEAYLTAMERLYAQLPLVAVGRELLCCHASPPIARVDKPMIINAQAYPGLVNELLWNRIQCAAFPSGYGAREVKRFRKLMGLSPTAAFIVSHNPISRQQALWPNVQEVKNHHIVFSGLPHCIGLFVQTGEQMQPLVLPGRALVE</sequence>
<dbReference type="PANTHER" id="PTHR11668">
    <property type="entry name" value="SERINE/THREONINE PROTEIN PHOSPHATASE"/>
    <property type="match status" value="1"/>
</dbReference>
<proteinExistence type="predicted"/>
<keyword evidence="5" id="KW-0464">Manganese</keyword>
<evidence type="ECO:0000256" key="5">
    <source>
        <dbReference type="ARBA" id="ARBA00023211"/>
    </source>
</evidence>
<dbReference type="Pfam" id="PF00149">
    <property type="entry name" value="Metallophos"/>
    <property type="match status" value="1"/>
</dbReference>
<dbReference type="SUPFAM" id="SSF56300">
    <property type="entry name" value="Metallo-dependent phosphatases"/>
    <property type="match status" value="1"/>
</dbReference>
<evidence type="ECO:0000256" key="2">
    <source>
        <dbReference type="ARBA" id="ARBA00022723"/>
    </source>
</evidence>
<organism evidence="7">
    <name type="scientific">Magnetococcus massalia (strain MO-1)</name>
    <dbReference type="NCBI Taxonomy" id="451514"/>
    <lineage>
        <taxon>Bacteria</taxon>
        <taxon>Pseudomonadati</taxon>
        <taxon>Pseudomonadota</taxon>
        <taxon>Magnetococcia</taxon>
        <taxon>Magnetococcales</taxon>
        <taxon>Magnetococcaceae</taxon>
        <taxon>Magnetococcus</taxon>
    </lineage>
</organism>
<accession>A0A1S7LMH0</accession>
<dbReference type="EMBL" id="LO017727">
    <property type="protein sequence ID" value="CRH06936.1"/>
    <property type="molecule type" value="Genomic_DNA"/>
</dbReference>
<keyword evidence="4" id="KW-0904">Protein phosphatase</keyword>
<evidence type="ECO:0000256" key="1">
    <source>
        <dbReference type="ARBA" id="ARBA00013081"/>
    </source>
</evidence>
<gene>
    <name evidence="7" type="ORF">MAGMO_2788</name>
</gene>
<dbReference type="GO" id="GO:0005737">
    <property type="term" value="C:cytoplasm"/>
    <property type="evidence" value="ECO:0007669"/>
    <property type="project" value="TreeGrafter"/>
</dbReference>
<dbReference type="EC" id="3.1.3.16" evidence="1"/>
<evidence type="ECO:0000259" key="6">
    <source>
        <dbReference type="Pfam" id="PF00149"/>
    </source>
</evidence>
<dbReference type="GO" id="GO:0046872">
    <property type="term" value="F:metal ion binding"/>
    <property type="evidence" value="ECO:0007669"/>
    <property type="project" value="UniProtKB-KW"/>
</dbReference>
<keyword evidence="2" id="KW-0479">Metal-binding</keyword>
<evidence type="ECO:0000256" key="4">
    <source>
        <dbReference type="ARBA" id="ARBA00022912"/>
    </source>
</evidence>
<protein>
    <recommendedName>
        <fullName evidence="1">protein-serine/threonine phosphatase</fullName>
        <ecNumber evidence="1">3.1.3.16</ecNumber>
    </recommendedName>
</protein>
<dbReference type="InterPro" id="IPR050341">
    <property type="entry name" value="PP1_catalytic_subunit"/>
</dbReference>
<dbReference type="InterPro" id="IPR029052">
    <property type="entry name" value="Metallo-depent_PP-like"/>
</dbReference>
<dbReference type="Gene3D" id="3.60.21.10">
    <property type="match status" value="1"/>
</dbReference>
<dbReference type="AlphaFoldDB" id="A0A1S7LMH0"/>
<dbReference type="PANTHER" id="PTHR11668:SF300">
    <property type="entry name" value="SERINE_THREONINE-PROTEIN PHOSPHATASE"/>
    <property type="match status" value="1"/>
</dbReference>
<reference evidence="7" key="1">
    <citation type="submission" date="2015-04" db="EMBL/GenBank/DDBJ databases">
        <authorList>
            <person name="Syromyatnikov M.Y."/>
            <person name="Popov V.N."/>
        </authorList>
    </citation>
    <scope>NUCLEOTIDE SEQUENCE</scope>
    <source>
        <strain evidence="7">MO-1</strain>
    </source>
</reference>
<feature type="domain" description="Calcineurin-like phosphoesterase" evidence="6">
    <location>
        <begin position="208"/>
        <end position="398"/>
    </location>
</feature>